<gene>
    <name evidence="1" type="ORF">QBC38DRAFT_430041</name>
</gene>
<name>A0AAN6YN68_9PEZI</name>
<protein>
    <recommendedName>
        <fullName evidence="3">F-box domain-containing protein</fullName>
    </recommendedName>
</protein>
<dbReference type="Proteomes" id="UP001301958">
    <property type="component" value="Unassembled WGS sequence"/>
</dbReference>
<evidence type="ECO:0008006" key="3">
    <source>
        <dbReference type="Google" id="ProtNLM"/>
    </source>
</evidence>
<evidence type="ECO:0000313" key="2">
    <source>
        <dbReference type="Proteomes" id="UP001301958"/>
    </source>
</evidence>
<keyword evidence="2" id="KW-1185">Reference proteome</keyword>
<proteinExistence type="predicted"/>
<accession>A0AAN6YN68</accession>
<sequence>MSPSPCLFLNLPVDVILLFCKYLPKSSDVVLSLTCKDLYALIYPNVKLLRLGNYLKCPERQAFLVLLEKDLGCDWYYCPTCSVLHRFAPFEDPTLYDHRHLLKPNDCRRDALSFRGARFTIGYHHVRLAMNRHFLGPQKGLFQFPEKSPGPLGWTEKWSARIIQDELFLSCTRRSLRCSYDQLLDLFMSFMSSWNAVCLHVDLTERTGIKNSLNTPGGPFALRKDVLGWCSACVTDYETALEKHSTPIPVVDDGLTVGWIKSESFQMTVVSYHRLGDGCCSDSELWHQFKNLNYYGVTNPPVSIFERDPS</sequence>
<comment type="caution">
    <text evidence="1">The sequence shown here is derived from an EMBL/GenBank/DDBJ whole genome shotgun (WGS) entry which is preliminary data.</text>
</comment>
<dbReference type="AlphaFoldDB" id="A0AAN6YN68"/>
<reference evidence="1" key="2">
    <citation type="submission" date="2023-05" db="EMBL/GenBank/DDBJ databases">
        <authorList>
            <consortium name="Lawrence Berkeley National Laboratory"/>
            <person name="Steindorff A."/>
            <person name="Hensen N."/>
            <person name="Bonometti L."/>
            <person name="Westerberg I."/>
            <person name="Brannstrom I.O."/>
            <person name="Guillou S."/>
            <person name="Cros-Aarteil S."/>
            <person name="Calhoun S."/>
            <person name="Haridas S."/>
            <person name="Kuo A."/>
            <person name="Mondo S."/>
            <person name="Pangilinan J."/>
            <person name="Riley R."/>
            <person name="Labutti K."/>
            <person name="Andreopoulos B."/>
            <person name="Lipzen A."/>
            <person name="Chen C."/>
            <person name="Yanf M."/>
            <person name="Daum C."/>
            <person name="Ng V."/>
            <person name="Clum A."/>
            <person name="Ohm R."/>
            <person name="Martin F."/>
            <person name="Silar P."/>
            <person name="Natvig D."/>
            <person name="Lalanne C."/>
            <person name="Gautier V."/>
            <person name="Ament-Velasquez S.L."/>
            <person name="Kruys A."/>
            <person name="Hutchinson M.I."/>
            <person name="Powell A.J."/>
            <person name="Barry K."/>
            <person name="Miller A.N."/>
            <person name="Grigoriev I.V."/>
            <person name="Debuchy R."/>
            <person name="Gladieux P."/>
            <person name="Thoren M.H."/>
            <person name="Johannesson H."/>
        </authorList>
    </citation>
    <scope>NUCLEOTIDE SEQUENCE</scope>
    <source>
        <strain evidence="1">CBS 990.96</strain>
    </source>
</reference>
<dbReference type="EMBL" id="MU865627">
    <property type="protein sequence ID" value="KAK4220850.1"/>
    <property type="molecule type" value="Genomic_DNA"/>
</dbReference>
<evidence type="ECO:0000313" key="1">
    <source>
        <dbReference type="EMBL" id="KAK4220850.1"/>
    </source>
</evidence>
<reference evidence="1" key="1">
    <citation type="journal article" date="2023" name="Mol. Phylogenet. Evol.">
        <title>Genome-scale phylogeny and comparative genomics of the fungal order Sordariales.</title>
        <authorList>
            <person name="Hensen N."/>
            <person name="Bonometti L."/>
            <person name="Westerberg I."/>
            <person name="Brannstrom I.O."/>
            <person name="Guillou S."/>
            <person name="Cros-Aarteil S."/>
            <person name="Calhoun S."/>
            <person name="Haridas S."/>
            <person name="Kuo A."/>
            <person name="Mondo S."/>
            <person name="Pangilinan J."/>
            <person name="Riley R."/>
            <person name="LaButti K."/>
            <person name="Andreopoulos B."/>
            <person name="Lipzen A."/>
            <person name="Chen C."/>
            <person name="Yan M."/>
            <person name="Daum C."/>
            <person name="Ng V."/>
            <person name="Clum A."/>
            <person name="Steindorff A."/>
            <person name="Ohm R.A."/>
            <person name="Martin F."/>
            <person name="Silar P."/>
            <person name="Natvig D.O."/>
            <person name="Lalanne C."/>
            <person name="Gautier V."/>
            <person name="Ament-Velasquez S.L."/>
            <person name="Kruys A."/>
            <person name="Hutchinson M.I."/>
            <person name="Powell A.J."/>
            <person name="Barry K."/>
            <person name="Miller A.N."/>
            <person name="Grigoriev I.V."/>
            <person name="Debuchy R."/>
            <person name="Gladieux P."/>
            <person name="Hiltunen Thoren M."/>
            <person name="Johannesson H."/>
        </authorList>
    </citation>
    <scope>NUCLEOTIDE SEQUENCE</scope>
    <source>
        <strain evidence="1">CBS 990.96</strain>
    </source>
</reference>
<organism evidence="1 2">
    <name type="scientific">Podospora fimiseda</name>
    <dbReference type="NCBI Taxonomy" id="252190"/>
    <lineage>
        <taxon>Eukaryota</taxon>
        <taxon>Fungi</taxon>
        <taxon>Dikarya</taxon>
        <taxon>Ascomycota</taxon>
        <taxon>Pezizomycotina</taxon>
        <taxon>Sordariomycetes</taxon>
        <taxon>Sordariomycetidae</taxon>
        <taxon>Sordariales</taxon>
        <taxon>Podosporaceae</taxon>
        <taxon>Podospora</taxon>
    </lineage>
</organism>